<dbReference type="RefSeq" id="WP_005811803.1">
    <property type="nucleotide sequence ID" value="NZ_CABKQQ010000034.1"/>
</dbReference>
<dbReference type="Gene3D" id="3.60.40.10">
    <property type="entry name" value="PPM-type phosphatase domain"/>
    <property type="match status" value="1"/>
</dbReference>
<dbReference type="OrthoDB" id="9801841at2"/>
<dbReference type="PANTHER" id="PTHR47992">
    <property type="entry name" value="PROTEIN PHOSPHATASE"/>
    <property type="match status" value="1"/>
</dbReference>
<dbReference type="InterPro" id="IPR036457">
    <property type="entry name" value="PPM-type-like_dom_sf"/>
</dbReference>
<dbReference type="PATRIC" id="fig|49338.4.peg.3119"/>
<protein>
    <submittedName>
        <fullName evidence="2 3">Protein phosphatase</fullName>
        <ecNumber evidence="2">3.1.3.16</ecNumber>
    </submittedName>
</protein>
<dbReference type="SUPFAM" id="SSF81606">
    <property type="entry name" value="PP2C-like"/>
    <property type="match status" value="1"/>
</dbReference>
<keyword evidence="2" id="KW-0378">Hydrolase</keyword>
<dbReference type="Proteomes" id="UP000054623">
    <property type="component" value="Unassembled WGS sequence"/>
</dbReference>
<evidence type="ECO:0000313" key="3">
    <source>
        <dbReference type="EMBL" id="KTE90122.1"/>
    </source>
</evidence>
<dbReference type="GO" id="GO:0004722">
    <property type="term" value="F:protein serine/threonine phosphatase activity"/>
    <property type="evidence" value="ECO:0007669"/>
    <property type="project" value="UniProtKB-EC"/>
</dbReference>
<organism evidence="2">
    <name type="scientific">Desulfitobacterium hafniense</name>
    <name type="common">Desulfitobacterium frappieri</name>
    <dbReference type="NCBI Taxonomy" id="49338"/>
    <lineage>
        <taxon>Bacteria</taxon>
        <taxon>Bacillati</taxon>
        <taxon>Bacillota</taxon>
        <taxon>Clostridia</taxon>
        <taxon>Eubacteriales</taxon>
        <taxon>Desulfitobacteriaceae</taxon>
        <taxon>Desulfitobacterium</taxon>
    </lineage>
</organism>
<proteinExistence type="predicted"/>
<dbReference type="PROSITE" id="PS51746">
    <property type="entry name" value="PPM_2"/>
    <property type="match status" value="1"/>
</dbReference>
<reference evidence="3 4" key="2">
    <citation type="submission" date="2015-12" db="EMBL/GenBank/DDBJ databases">
        <title>Draft Genome Sequence of Desulfitobacterium hafniense Strain DH, a Sulfate-reducing Bacterium Isolated from Paddy Soils.</title>
        <authorList>
            <person name="Bao P."/>
            <person name="Zhang X."/>
            <person name="Li G."/>
        </authorList>
    </citation>
    <scope>NUCLEOTIDE SEQUENCE [LARGE SCALE GENOMIC DNA]</scope>
    <source>
        <strain evidence="3 4">DH</strain>
    </source>
</reference>
<dbReference type="EMBL" id="LK996017">
    <property type="protein sequence ID" value="CDX02789.1"/>
    <property type="molecule type" value="Genomic_DNA"/>
</dbReference>
<dbReference type="AlphaFoldDB" id="A0A098B1N1"/>
<dbReference type="CDD" id="cd00143">
    <property type="entry name" value="PP2Cc"/>
    <property type="match status" value="1"/>
</dbReference>
<name>A0A098B1N1_DESHA</name>
<dbReference type="Pfam" id="PF13672">
    <property type="entry name" value="PP2C_2"/>
    <property type="match status" value="1"/>
</dbReference>
<dbReference type="EMBL" id="LOCK01000050">
    <property type="protein sequence ID" value="KTE90122.1"/>
    <property type="molecule type" value="Genomic_DNA"/>
</dbReference>
<dbReference type="EC" id="3.1.3.16" evidence="2"/>
<accession>A0A098B1N1</accession>
<reference evidence="2" key="1">
    <citation type="submission" date="2014-07" db="EMBL/GenBank/DDBJ databases">
        <authorList>
            <person name="Hornung V.Bastian."/>
        </authorList>
    </citation>
    <scope>NUCLEOTIDE SEQUENCE</scope>
    <source>
        <strain evidence="2">PCE-S</strain>
    </source>
</reference>
<sequence length="239" mass="26652">MRVLSFSETGCVRKNNEDAFLALPEYGVYAVADGMGGHLAGEVAARTALDELIKGAPHLGAQENEDLENQVREILVRANREVYMSSTRNPATEGMGTTLTVLVFRETKVVLAHVGDSRAYVWRNEQLIQLTRDHSLVGELVRLGQISSEEADSHPKRHMLVRAVGAGWDVEVDSQFLELQTGDIFFLCTDGVSNVISDRELEEEFLQKGSWEEHLERLHQLIIERGAPDNFTALCCITE</sequence>
<dbReference type="InterPro" id="IPR001932">
    <property type="entry name" value="PPM-type_phosphatase-like_dom"/>
</dbReference>
<dbReference type="SMART" id="SM00332">
    <property type="entry name" value="PP2Cc"/>
    <property type="match status" value="1"/>
</dbReference>
<evidence type="ECO:0000259" key="1">
    <source>
        <dbReference type="PROSITE" id="PS51746"/>
    </source>
</evidence>
<feature type="domain" description="PPM-type phosphatase" evidence="1">
    <location>
        <begin position="3"/>
        <end position="238"/>
    </location>
</feature>
<evidence type="ECO:0000313" key="2">
    <source>
        <dbReference type="EMBL" id="CDX02789.1"/>
    </source>
</evidence>
<gene>
    <name evidence="3" type="ORF">AT727_09350</name>
    <name evidence="2" type="ORF">DPCES_2902</name>
</gene>
<evidence type="ECO:0000313" key="4">
    <source>
        <dbReference type="Proteomes" id="UP000054623"/>
    </source>
</evidence>
<dbReference type="InterPro" id="IPR015655">
    <property type="entry name" value="PP2C"/>
</dbReference>
<dbReference type="NCBIfam" id="NF033484">
    <property type="entry name" value="Stp1_PP2C_phos"/>
    <property type="match status" value="1"/>
</dbReference>
<dbReference type="SMART" id="SM00331">
    <property type="entry name" value="PP2C_SIG"/>
    <property type="match status" value="1"/>
</dbReference>
<dbReference type="OMA" id="CVDNANR"/>